<keyword evidence="4" id="KW-0804">Transcription</keyword>
<dbReference type="PROSITE" id="PS00041">
    <property type="entry name" value="HTH_ARAC_FAMILY_1"/>
    <property type="match status" value="1"/>
</dbReference>
<dbReference type="SUPFAM" id="SSF46689">
    <property type="entry name" value="Homeodomain-like"/>
    <property type="match status" value="1"/>
</dbReference>
<evidence type="ECO:0000313" key="6">
    <source>
        <dbReference type="EMBL" id="KXU91751.1"/>
    </source>
</evidence>
<keyword evidence="1" id="KW-0678">Repressor</keyword>
<dbReference type="SMART" id="SM00342">
    <property type="entry name" value="HTH_ARAC"/>
    <property type="match status" value="1"/>
</dbReference>
<dbReference type="SUPFAM" id="SSF51182">
    <property type="entry name" value="RmlC-like cupins"/>
    <property type="match status" value="1"/>
</dbReference>
<evidence type="ECO:0000313" key="7">
    <source>
        <dbReference type="Proteomes" id="UP000075473"/>
    </source>
</evidence>
<dbReference type="Pfam" id="PF12833">
    <property type="entry name" value="HTH_18"/>
    <property type="match status" value="1"/>
</dbReference>
<dbReference type="GO" id="GO:0003700">
    <property type="term" value="F:DNA-binding transcription factor activity"/>
    <property type="evidence" value="ECO:0007669"/>
    <property type="project" value="InterPro"/>
</dbReference>
<reference evidence="6 7" key="1">
    <citation type="submission" date="2015-06" db="EMBL/GenBank/DDBJ databases">
        <title>Improved classification and identification of acetic acid bacteria using matrix-assisted laser desorption/ionization time-of-flight mass spectrometry; Gluconobacter nephelii and Gluconobacter uchimurae are later heterotypic synonyms of Gluconobacter japonicus and Gluconobacter oxydans, respectively.</title>
        <authorList>
            <person name="Li L."/>
            <person name="Cleenwerck I."/>
            <person name="De Vuyst L."/>
            <person name="Vandamme P."/>
        </authorList>
    </citation>
    <scope>NUCLEOTIDE SEQUENCE [LARGE SCALE GENOMIC DNA]</scope>
    <source>
        <strain evidence="6 7">LMG 1625</strain>
    </source>
</reference>
<dbReference type="Gene3D" id="1.10.10.60">
    <property type="entry name" value="Homeodomain-like"/>
    <property type="match status" value="1"/>
</dbReference>
<dbReference type="InterPro" id="IPR009057">
    <property type="entry name" value="Homeodomain-like_sf"/>
</dbReference>
<dbReference type="FunFam" id="1.10.10.60:FF:000132">
    <property type="entry name" value="AraC family transcriptional regulator"/>
    <property type="match status" value="1"/>
</dbReference>
<dbReference type="InterPro" id="IPR011051">
    <property type="entry name" value="RmlC_Cupin_sf"/>
</dbReference>
<evidence type="ECO:0000256" key="3">
    <source>
        <dbReference type="ARBA" id="ARBA00023125"/>
    </source>
</evidence>
<name>A0A149Q346_9PROT</name>
<dbReference type="EMBL" id="LHZA01000157">
    <property type="protein sequence ID" value="KXU91751.1"/>
    <property type="molecule type" value="Genomic_DNA"/>
</dbReference>
<dbReference type="PROSITE" id="PS01124">
    <property type="entry name" value="HTH_ARAC_FAMILY_2"/>
    <property type="match status" value="1"/>
</dbReference>
<dbReference type="PANTHER" id="PTHR11019">
    <property type="entry name" value="HTH-TYPE TRANSCRIPTIONAL REGULATOR NIMR"/>
    <property type="match status" value="1"/>
</dbReference>
<dbReference type="PATRIC" id="fig|178900.5.peg.471"/>
<sequence length="263" mass="28938">MSDAFLPLDVLSRDQPLLIAQSAQGRRARETAAHQHARGQLIGTMTGLSMLSTSAGRWAVPPASAVWVPPYLAHEFRSYGPFHGWSVYIAQPACRVLPDRPQLLSTSSLLREAVLRAALWPVVEHLTAQQAHIAQVILDEIANSPREEFCLPMPSDPRLLAVAEAILKNPSARESMSAYAEQVSLSERTFSRWYKAQTGFSFRGWQARARVLQAIEWLTEGQPVTTVAFDLGYETVSSFIEVFKTHVGMTPGRFAAVVGGGQP</sequence>
<comment type="caution">
    <text evidence="6">The sequence shown here is derived from an EMBL/GenBank/DDBJ whole genome shotgun (WGS) entry which is preliminary data.</text>
</comment>
<dbReference type="PANTHER" id="PTHR11019:SF159">
    <property type="entry name" value="TRANSCRIPTIONAL REGULATOR-RELATED"/>
    <property type="match status" value="1"/>
</dbReference>
<dbReference type="CDD" id="cd06124">
    <property type="entry name" value="cupin_NimR-like_N"/>
    <property type="match status" value="1"/>
</dbReference>
<organism evidence="6 7">
    <name type="scientific">Acetobacter cerevisiae</name>
    <dbReference type="NCBI Taxonomy" id="178900"/>
    <lineage>
        <taxon>Bacteria</taxon>
        <taxon>Pseudomonadati</taxon>
        <taxon>Pseudomonadota</taxon>
        <taxon>Alphaproteobacteria</taxon>
        <taxon>Acetobacterales</taxon>
        <taxon>Acetobacteraceae</taxon>
        <taxon>Acetobacter</taxon>
    </lineage>
</organism>
<feature type="domain" description="HTH araC/xylS-type" evidence="5">
    <location>
        <begin position="157"/>
        <end position="257"/>
    </location>
</feature>
<dbReference type="InterPro" id="IPR018060">
    <property type="entry name" value="HTH_AraC"/>
</dbReference>
<accession>A0A149Q346</accession>
<gene>
    <name evidence="6" type="ORF">AD928_13600</name>
</gene>
<keyword evidence="3" id="KW-0238">DNA-binding</keyword>
<evidence type="ECO:0000256" key="2">
    <source>
        <dbReference type="ARBA" id="ARBA00023015"/>
    </source>
</evidence>
<proteinExistence type="predicted"/>
<dbReference type="AlphaFoldDB" id="A0A149Q346"/>
<dbReference type="InterPro" id="IPR018062">
    <property type="entry name" value="HTH_AraC-typ_CS"/>
</dbReference>
<evidence type="ECO:0000256" key="4">
    <source>
        <dbReference type="ARBA" id="ARBA00023163"/>
    </source>
</evidence>
<protein>
    <recommendedName>
        <fullName evidence="5">HTH araC/xylS-type domain-containing protein</fullName>
    </recommendedName>
</protein>
<evidence type="ECO:0000256" key="1">
    <source>
        <dbReference type="ARBA" id="ARBA00022491"/>
    </source>
</evidence>
<dbReference type="GO" id="GO:0043565">
    <property type="term" value="F:sequence-specific DNA binding"/>
    <property type="evidence" value="ECO:0007669"/>
    <property type="project" value="InterPro"/>
</dbReference>
<evidence type="ECO:0000259" key="5">
    <source>
        <dbReference type="PROSITE" id="PS01124"/>
    </source>
</evidence>
<keyword evidence="2" id="KW-0805">Transcription regulation</keyword>
<dbReference type="Proteomes" id="UP000075473">
    <property type="component" value="Unassembled WGS sequence"/>
</dbReference>